<reference evidence="1 2" key="1">
    <citation type="journal article" date="2012" name="New Phytol.">
        <title>Insight into trade-off between wood decay and parasitism from the genome of a fungal forest pathogen.</title>
        <authorList>
            <person name="Olson A."/>
            <person name="Aerts A."/>
            <person name="Asiegbu F."/>
            <person name="Belbahri L."/>
            <person name="Bouzid O."/>
            <person name="Broberg A."/>
            <person name="Canback B."/>
            <person name="Coutinho P.M."/>
            <person name="Cullen D."/>
            <person name="Dalman K."/>
            <person name="Deflorio G."/>
            <person name="van Diepen L.T."/>
            <person name="Dunand C."/>
            <person name="Duplessis S."/>
            <person name="Durling M."/>
            <person name="Gonthier P."/>
            <person name="Grimwood J."/>
            <person name="Fossdal C.G."/>
            <person name="Hansson D."/>
            <person name="Henrissat B."/>
            <person name="Hietala A."/>
            <person name="Himmelstrand K."/>
            <person name="Hoffmeister D."/>
            <person name="Hogberg N."/>
            <person name="James T.Y."/>
            <person name="Karlsson M."/>
            <person name="Kohler A."/>
            <person name="Kues U."/>
            <person name="Lee Y.H."/>
            <person name="Lin Y.C."/>
            <person name="Lind M."/>
            <person name="Lindquist E."/>
            <person name="Lombard V."/>
            <person name="Lucas S."/>
            <person name="Lunden K."/>
            <person name="Morin E."/>
            <person name="Murat C."/>
            <person name="Park J."/>
            <person name="Raffaello T."/>
            <person name="Rouze P."/>
            <person name="Salamov A."/>
            <person name="Schmutz J."/>
            <person name="Solheim H."/>
            <person name="Stahlberg J."/>
            <person name="Velez H."/>
            <person name="de Vries R.P."/>
            <person name="Wiebenga A."/>
            <person name="Woodward S."/>
            <person name="Yakovlev I."/>
            <person name="Garbelotto M."/>
            <person name="Martin F."/>
            <person name="Grigoriev I.V."/>
            <person name="Stenlid J."/>
        </authorList>
    </citation>
    <scope>NUCLEOTIDE SEQUENCE [LARGE SCALE GENOMIC DNA]</scope>
    <source>
        <strain evidence="1 2">TC 32-1</strain>
    </source>
</reference>
<evidence type="ECO:0000313" key="2">
    <source>
        <dbReference type="Proteomes" id="UP000030671"/>
    </source>
</evidence>
<accession>W4JT64</accession>
<dbReference type="KEGG" id="hir:HETIRDRAFT_330357"/>
<keyword evidence="2" id="KW-1185">Reference proteome</keyword>
<dbReference type="AlphaFoldDB" id="W4JT64"/>
<proteinExistence type="predicted"/>
<dbReference type="RefSeq" id="XP_009552298.1">
    <property type="nucleotide sequence ID" value="XM_009554003.1"/>
</dbReference>
<dbReference type="HOGENOM" id="CLU_193161_0_0_1"/>
<dbReference type="Proteomes" id="UP000030671">
    <property type="component" value="Unassembled WGS sequence"/>
</dbReference>
<organism evidence="1 2">
    <name type="scientific">Heterobasidion irregulare (strain TC 32-1)</name>
    <dbReference type="NCBI Taxonomy" id="747525"/>
    <lineage>
        <taxon>Eukaryota</taxon>
        <taxon>Fungi</taxon>
        <taxon>Dikarya</taxon>
        <taxon>Basidiomycota</taxon>
        <taxon>Agaricomycotina</taxon>
        <taxon>Agaricomycetes</taxon>
        <taxon>Russulales</taxon>
        <taxon>Bondarzewiaceae</taxon>
        <taxon>Heterobasidion</taxon>
        <taxon>Heterobasidion annosum species complex</taxon>
    </lineage>
</organism>
<gene>
    <name evidence="1" type="ORF">HETIRDRAFT_330357</name>
</gene>
<dbReference type="GeneID" id="20671571"/>
<dbReference type="InParanoid" id="W4JT64"/>
<evidence type="ECO:0000313" key="1">
    <source>
        <dbReference type="EMBL" id="ETW76076.1"/>
    </source>
</evidence>
<name>W4JT64_HETIT</name>
<protein>
    <submittedName>
        <fullName evidence="1">Uncharacterized protein</fullName>
    </submittedName>
</protein>
<dbReference type="EMBL" id="KI925465">
    <property type="protein sequence ID" value="ETW76076.1"/>
    <property type="molecule type" value="Genomic_DNA"/>
</dbReference>
<sequence>MTTQECYDRCLQDWSQYSVLADVLCELVSPYHLSSQLPHGWSNTILHHDLATLVVHYFFFIVIGLPTPVPATYTRAMDPERSGF</sequence>